<reference evidence="2 3" key="1">
    <citation type="submission" date="2022-05" db="EMBL/GenBank/DDBJ databases">
        <authorList>
            <consortium name="Genoscope - CEA"/>
            <person name="William W."/>
        </authorList>
    </citation>
    <scope>NUCLEOTIDE SEQUENCE [LARGE SCALE GENOMIC DNA]</scope>
</reference>
<evidence type="ECO:0000313" key="3">
    <source>
        <dbReference type="Proteomes" id="UP001159405"/>
    </source>
</evidence>
<proteinExistence type="predicted"/>
<accession>A0ABN8Q1F7</accession>
<sequence>MQSIHSRLPICVTKGNNIKDVNTEVCEQLFSWLSRFSHITKHMNRWRFLFLMLYLLDWTIMNMLQTLCKSHSLLISLIGRTQ</sequence>
<dbReference type="EMBL" id="CALNXK010000094">
    <property type="protein sequence ID" value="CAH3152581.1"/>
    <property type="molecule type" value="Genomic_DNA"/>
</dbReference>
<keyword evidence="1" id="KW-1133">Transmembrane helix</keyword>
<keyword evidence="1" id="KW-0472">Membrane</keyword>
<evidence type="ECO:0000313" key="2">
    <source>
        <dbReference type="EMBL" id="CAH3152581.1"/>
    </source>
</evidence>
<evidence type="ECO:0000256" key="1">
    <source>
        <dbReference type="SAM" id="Phobius"/>
    </source>
</evidence>
<gene>
    <name evidence="2" type="ORF">PLOB_00049153</name>
</gene>
<organism evidence="2 3">
    <name type="scientific">Porites lobata</name>
    <dbReference type="NCBI Taxonomy" id="104759"/>
    <lineage>
        <taxon>Eukaryota</taxon>
        <taxon>Metazoa</taxon>
        <taxon>Cnidaria</taxon>
        <taxon>Anthozoa</taxon>
        <taxon>Hexacorallia</taxon>
        <taxon>Scleractinia</taxon>
        <taxon>Fungiina</taxon>
        <taxon>Poritidae</taxon>
        <taxon>Porites</taxon>
    </lineage>
</organism>
<name>A0ABN8Q1F7_9CNID</name>
<keyword evidence="3" id="KW-1185">Reference proteome</keyword>
<dbReference type="Proteomes" id="UP001159405">
    <property type="component" value="Unassembled WGS sequence"/>
</dbReference>
<feature type="transmembrane region" description="Helical" evidence="1">
    <location>
        <begin position="46"/>
        <end position="64"/>
    </location>
</feature>
<keyword evidence="1" id="KW-0812">Transmembrane</keyword>
<comment type="caution">
    <text evidence="2">The sequence shown here is derived from an EMBL/GenBank/DDBJ whole genome shotgun (WGS) entry which is preliminary data.</text>
</comment>
<protein>
    <submittedName>
        <fullName evidence="2">Uncharacterized protein</fullName>
    </submittedName>
</protein>